<dbReference type="InterPro" id="IPR011251">
    <property type="entry name" value="Luciferase-like_dom"/>
</dbReference>
<dbReference type="PANTHER" id="PTHR43244">
    <property type="match status" value="1"/>
</dbReference>
<dbReference type="NCBIfam" id="TIGR03557">
    <property type="entry name" value="F420_G6P_family"/>
    <property type="match status" value="1"/>
</dbReference>
<dbReference type="RefSeq" id="WP_135115424.1">
    <property type="nucleotide sequence ID" value="NZ_JADGLL010000050.1"/>
</dbReference>
<dbReference type="InterPro" id="IPR036661">
    <property type="entry name" value="Luciferase-like_sf"/>
</dbReference>
<dbReference type="NCBIfam" id="TIGR03885">
    <property type="entry name" value="flavin_revert"/>
    <property type="match status" value="1"/>
</dbReference>
<dbReference type="Pfam" id="PF00296">
    <property type="entry name" value="Bac_luciferase"/>
    <property type="match status" value="1"/>
</dbReference>
<dbReference type="SUPFAM" id="SSF51679">
    <property type="entry name" value="Bacterial luciferase-like"/>
    <property type="match status" value="1"/>
</dbReference>
<dbReference type="Proteomes" id="UP000298358">
    <property type="component" value="Unassembled WGS sequence"/>
</dbReference>
<reference evidence="3 4" key="1">
    <citation type="submission" date="2019-03" db="EMBL/GenBank/DDBJ databases">
        <title>Diversity of the mouse oral microbiome.</title>
        <authorList>
            <person name="Joseph S."/>
            <person name="Aduse-Opoku J."/>
            <person name="Curtis M."/>
            <person name="Wade W."/>
            <person name="Hashim A."/>
        </authorList>
    </citation>
    <scope>NUCLEOTIDE SEQUENCE [LARGE SCALE GENOMIC DNA]</scope>
    <source>
        <strain evidence="3 4">P1012</strain>
    </source>
</reference>
<comment type="caution">
    <text evidence="3">The sequence shown here is derived from an EMBL/GenBank/DDBJ whole genome shotgun (WGS) entry which is preliminary data.</text>
</comment>
<dbReference type="EMBL" id="SPQB01000050">
    <property type="protein sequence ID" value="TFU30977.1"/>
    <property type="molecule type" value="Genomic_DNA"/>
</dbReference>
<gene>
    <name evidence="3" type="ORF">E4U02_13940</name>
</gene>
<dbReference type="PANTHER" id="PTHR43244:SF1">
    <property type="entry name" value="5,10-METHYLENETETRAHYDROMETHANOPTERIN REDUCTASE"/>
    <property type="match status" value="1"/>
</dbReference>
<keyword evidence="4" id="KW-1185">Reference proteome</keyword>
<evidence type="ECO:0000313" key="3">
    <source>
        <dbReference type="EMBL" id="TFU30977.1"/>
    </source>
</evidence>
<dbReference type="GO" id="GO:0016705">
    <property type="term" value="F:oxidoreductase activity, acting on paired donors, with incorporation or reduction of molecular oxygen"/>
    <property type="evidence" value="ECO:0007669"/>
    <property type="project" value="InterPro"/>
</dbReference>
<dbReference type="OrthoDB" id="180193at2"/>
<dbReference type="InterPro" id="IPR050564">
    <property type="entry name" value="F420-G6PD/mer"/>
</dbReference>
<evidence type="ECO:0000259" key="2">
    <source>
        <dbReference type="Pfam" id="PF00296"/>
    </source>
</evidence>
<keyword evidence="1 3" id="KW-0560">Oxidoreductase</keyword>
<name>A0A4Y9FP41_9MICO</name>
<protein>
    <submittedName>
        <fullName evidence="3">TIGR03885 family FMN-dependent LLM class oxidoreductase</fullName>
        <ecNumber evidence="3">1.-.-.-</ecNumber>
    </submittedName>
</protein>
<proteinExistence type="predicted"/>
<evidence type="ECO:0000256" key="1">
    <source>
        <dbReference type="ARBA" id="ARBA00023002"/>
    </source>
</evidence>
<dbReference type="EC" id="1.-.-.-" evidence="3"/>
<evidence type="ECO:0000313" key="4">
    <source>
        <dbReference type="Proteomes" id="UP000298358"/>
    </source>
</evidence>
<sequence length="324" mass="34871">MTGYGYHSSHEQIAPSRLLQHAVRAQEAGFDSAMCSDHLAPWVPEQGHSGYAFSWLGAALQATNLPFGVVTAPGQRTHPVTTAQAMATLAEMHPGRFWAALGSGEALNEHVTGDAWPDKETRERRLRECVDVIRALLAGEEVTHHGLVRVDRARVWSLPAEPPPIVAAAVSVESAAEHAAWADGLITVGTDPRAAREVIDAYRGAGGRGPVRLQVHLALAADEAEALAMARRDWRNGTVGAPDCWDIAMPDELARRAGDPTDEQLRAGIIIASDPSILRDRLAELADAGFDDLMLHQVGASAEEQEAFIDTFGERILPELRSAS</sequence>
<accession>A0A4Y9FP41</accession>
<organism evidence="3 4">
    <name type="scientific">Microbacterium paludicola</name>
    <dbReference type="NCBI Taxonomy" id="300019"/>
    <lineage>
        <taxon>Bacteria</taxon>
        <taxon>Bacillati</taxon>
        <taxon>Actinomycetota</taxon>
        <taxon>Actinomycetes</taxon>
        <taxon>Micrococcales</taxon>
        <taxon>Microbacteriaceae</taxon>
        <taxon>Microbacterium</taxon>
    </lineage>
</organism>
<dbReference type="Gene3D" id="3.20.20.30">
    <property type="entry name" value="Luciferase-like domain"/>
    <property type="match status" value="1"/>
</dbReference>
<dbReference type="CDD" id="cd01097">
    <property type="entry name" value="Tetrahydromethanopterin_reductase"/>
    <property type="match status" value="1"/>
</dbReference>
<dbReference type="InterPro" id="IPR019945">
    <property type="entry name" value="F420_G6P_DH-rel"/>
</dbReference>
<dbReference type="AlphaFoldDB" id="A0A4Y9FP41"/>
<dbReference type="InterPro" id="IPR023907">
    <property type="entry name" value="Non-F420_Flavin_OxRdtase"/>
</dbReference>
<feature type="domain" description="Luciferase-like" evidence="2">
    <location>
        <begin position="9"/>
        <end position="291"/>
    </location>
</feature>